<feature type="non-terminal residue" evidence="2">
    <location>
        <position position="1"/>
    </location>
</feature>
<evidence type="ECO:0000256" key="1">
    <source>
        <dbReference type="SAM" id="MobiDB-lite"/>
    </source>
</evidence>
<dbReference type="AlphaFoldDB" id="A0AA35QU77"/>
<feature type="region of interest" description="Disordered" evidence="1">
    <location>
        <begin position="367"/>
        <end position="418"/>
    </location>
</feature>
<evidence type="ECO:0000313" key="2">
    <source>
        <dbReference type="EMBL" id="CAI7991549.1"/>
    </source>
</evidence>
<organism evidence="2 3">
    <name type="scientific">Geodia barretti</name>
    <name type="common">Barrett's horny sponge</name>
    <dbReference type="NCBI Taxonomy" id="519541"/>
    <lineage>
        <taxon>Eukaryota</taxon>
        <taxon>Metazoa</taxon>
        <taxon>Porifera</taxon>
        <taxon>Demospongiae</taxon>
        <taxon>Heteroscleromorpha</taxon>
        <taxon>Tetractinellida</taxon>
        <taxon>Astrophorina</taxon>
        <taxon>Geodiidae</taxon>
        <taxon>Geodia</taxon>
    </lineage>
</organism>
<dbReference type="EMBL" id="CASHTH010000121">
    <property type="protein sequence ID" value="CAI7991549.1"/>
    <property type="molecule type" value="Genomic_DNA"/>
</dbReference>
<gene>
    <name evidence="2" type="ORF">GBAR_LOCUS774</name>
</gene>
<feature type="compositionally biased region" description="Basic and acidic residues" evidence="1">
    <location>
        <begin position="402"/>
        <end position="411"/>
    </location>
</feature>
<reference evidence="2" key="1">
    <citation type="submission" date="2023-03" db="EMBL/GenBank/DDBJ databases">
        <authorList>
            <person name="Steffen K."/>
            <person name="Cardenas P."/>
        </authorList>
    </citation>
    <scope>NUCLEOTIDE SEQUENCE</scope>
</reference>
<dbReference type="Proteomes" id="UP001174909">
    <property type="component" value="Unassembled WGS sequence"/>
</dbReference>
<sequence length="450" mass="48759">MSTNTICLDADVQDRDEQTELQLAALREGGLHFCEGPLRRRRHRAQTKVNKWKQKWFKVEPARRGKDAYQLTESQGKEQSGMAKLLLSLPTSAPGSSGIRTSSLSTDAASEDYTGFSIYRGALPSGELLSTFRAEDIVQQRGFMAALGATGPGLFSRPPQNSEASSKSGCSARLRQLLHRQKTYNARSQNSQLAEVYKNIPRSFQEALQTFPSEFYFPNSELPSPVLPGVKLQNYDPSQTDLKRVPCSGGKIEFRPPHGSPTNYPSIIGCGAAAGLESGQTAVWDQENELYYFLDCNKKIVTANDPRQRKSFRPQVRTSQITVHKKQAEANLSLPACHPDTVRATAQRAARKPHGCILRACGKKGRHGMSAKPSADGHRGGDGLNTTGELVIDGGDGGDGANGRDGRHAEPGEDGGMGRNVIVELYGDAKDLGIAGTCQSVARLGGDECE</sequence>
<keyword evidence="3" id="KW-1185">Reference proteome</keyword>
<accession>A0AA35QU77</accession>
<comment type="caution">
    <text evidence="2">The sequence shown here is derived from an EMBL/GenBank/DDBJ whole genome shotgun (WGS) entry which is preliminary data.</text>
</comment>
<evidence type="ECO:0000313" key="3">
    <source>
        <dbReference type="Proteomes" id="UP001174909"/>
    </source>
</evidence>
<name>A0AA35QU77_GEOBA</name>
<proteinExistence type="predicted"/>
<protein>
    <submittedName>
        <fullName evidence="2">Uncharacterized protein</fullName>
    </submittedName>
</protein>